<comment type="cofactor">
    <cofactor evidence="1">
        <name>Zn(2+)</name>
        <dbReference type="ChEBI" id="CHEBI:29105"/>
    </cofactor>
</comment>
<dbReference type="Pfam" id="PF04561">
    <property type="entry name" value="RNA_pol_Rpb2_2"/>
    <property type="match status" value="1"/>
</dbReference>
<organism evidence="22 23">
    <name type="scientific">Ignicoccus pacificus DSM 13166</name>
    <dbReference type="NCBI Taxonomy" id="940294"/>
    <lineage>
        <taxon>Archaea</taxon>
        <taxon>Thermoproteota</taxon>
        <taxon>Thermoprotei</taxon>
        <taxon>Desulfurococcales</taxon>
        <taxon>Desulfurococcaceae</taxon>
        <taxon>Ignicoccus</taxon>
    </lineage>
</organism>
<dbReference type="InterPro" id="IPR007120">
    <property type="entry name" value="DNA-dir_RNAP_su2_dom"/>
</dbReference>
<evidence type="ECO:0000313" key="22">
    <source>
        <dbReference type="EMBL" id="UXD21101.1"/>
    </source>
</evidence>
<feature type="domain" description="RNA polymerase Rpb2" evidence="16">
    <location>
        <begin position="1036"/>
        <end position="1126"/>
    </location>
</feature>
<dbReference type="PROSITE" id="PS01166">
    <property type="entry name" value="RNA_POL_BETA"/>
    <property type="match status" value="1"/>
</dbReference>
<dbReference type="Gene3D" id="2.40.270.10">
    <property type="entry name" value="DNA-directed RNA polymerase, subunit 2, domain 6"/>
    <property type="match status" value="1"/>
</dbReference>
<keyword evidence="11 14" id="KW-0804">Transcription</keyword>
<dbReference type="InterPro" id="IPR007645">
    <property type="entry name" value="RNA_pol_Rpb2_3"/>
</dbReference>
<dbReference type="Pfam" id="PF04560">
    <property type="entry name" value="RNA_pol_Rpb2_7"/>
    <property type="match status" value="1"/>
</dbReference>
<dbReference type="InterPro" id="IPR007647">
    <property type="entry name" value="RNA_pol_Rpb2_5"/>
</dbReference>
<evidence type="ECO:0000256" key="13">
    <source>
        <dbReference type="RuleBase" id="RU000434"/>
    </source>
</evidence>
<evidence type="ECO:0000259" key="16">
    <source>
        <dbReference type="Pfam" id="PF04560"/>
    </source>
</evidence>
<dbReference type="NCBIfam" id="TIGR03670">
    <property type="entry name" value="rpoB_arch"/>
    <property type="match status" value="1"/>
</dbReference>
<dbReference type="Gene3D" id="3.90.1100.10">
    <property type="match status" value="1"/>
</dbReference>
<evidence type="ECO:0000256" key="8">
    <source>
        <dbReference type="ARBA" id="ARBA00022723"/>
    </source>
</evidence>
<dbReference type="InterPro" id="IPR007641">
    <property type="entry name" value="RNA_pol_Rpb2_7"/>
</dbReference>
<evidence type="ECO:0000256" key="1">
    <source>
        <dbReference type="ARBA" id="ARBA00001947"/>
    </source>
</evidence>
<dbReference type="Gene3D" id="3.90.1070.20">
    <property type="match status" value="1"/>
</dbReference>
<dbReference type="AlphaFoldDB" id="A0A977KA38"/>
<evidence type="ECO:0000256" key="10">
    <source>
        <dbReference type="ARBA" id="ARBA00023125"/>
    </source>
</evidence>
<dbReference type="Gene3D" id="3.90.1110.10">
    <property type="entry name" value="RNA polymerase Rpb2, domain 2"/>
    <property type="match status" value="1"/>
</dbReference>
<keyword evidence="10" id="KW-0238">DNA-binding</keyword>
<feature type="domain" description="RNA polymerase Rpb2" evidence="21">
    <location>
        <begin position="613"/>
        <end position="645"/>
    </location>
</feature>
<feature type="domain" description="RNA polymerase Rpb2" evidence="20">
    <location>
        <begin position="527"/>
        <end position="592"/>
    </location>
</feature>
<dbReference type="PANTHER" id="PTHR20856">
    <property type="entry name" value="DNA-DIRECTED RNA POLYMERASE I SUBUNIT 2"/>
    <property type="match status" value="1"/>
</dbReference>
<sequence>MIGMSSAQQFPTVEDRWTVINAFFKEKGLVRQQLESFNKFVTETLQKLIDEIGEVELLEGYKIEFGKVRYGKPLVKEPDGINEEITPTECRIRDLTYAAPIYVYMRLRGPRGDIIDEGEVEIGQMPIMLRSILDPLSKMSPEELIEAGEDPRDPGGYFIVEGSERVVVTQEDLALNKVLVDKGGPQTTVTHTAKVLSSTLGYRVQVIVERQKDGTLHAIFPPLPGKIPFIVLMRALGIESDKDITSMVSLDPDIQQELLSSIEQAAAMPTVEDALDFIGARIAVGLPRDKRIERAQQLLDNNLLPHLGTTPEARLKKAIFLAHMARKLLEVYLERREPDDKDHYANRRLKLTGDLMAALFRTNLRAMLKDITYQLERSTSRGGERLKLRILIRPNYLGDKVRQALATGNWVGGRTGVSQLLDRTNWLSTLSHLRRVVSPLSRTQPHYEARELHMTQWGRICPFETPEGPNIGLVKNLALSAYISVGVPEEEIEEVLKELGMVPVEDVVDAIRNEQPIPEEAITGARVYLNGRPVGYYHDAHELAQKLRKLRREGKIHFEVGVGVYENDDGSIKEVYVNTDPGRVLRPVFVVENGELKLKPEHVEKLRSGEWTFRDLLVRGIVELLDADEEENAYIALNPEDVTPEHTHMEIWIPAIFGVAASTIPYLEHNQSPRNSYQSAMAKQALGLYAANFMLRSDTRGYLLHYPERPLAQTRHLDVIGYNHRPAGQNAIAAIMSYTGYNIEDAIIMNKSSVDRGFMRATFFRLYQTEEQKYPGGQEDRIEVPRPELKVRGFRGPEAYKKLDEDGLVQPETYVVGGEVIIGKTSPPRFTDEYKEMGIVETARRDTSIAVRHGEEGVVDTVVVTQNIDGVKMIKIKVRDLRIPEIGDKFASRHGQKGVASILLPQYDMPYSEFGMVPDVILNPHAFPSRMTLGQLIESIASKAASFRGREVDATPFYKEPLDPLREILVKRGFPPDGTEVMFDGRTGEMVARPVFIGVVFYQRLYHMVADKIHARARGPVQILTRQPTEGRTRKGGLRFGEMERDVLVAHGVAQLLVERLLKSSDATRVWVCAKCGHIGWWDAFRGKPVCPIHGDEGEMYQIEISYAFKLLLQEIMSMVIMPRLRLGDRFSKI</sequence>
<feature type="domain" description="RNA polymerase beta subunit protrusion" evidence="18">
    <location>
        <begin position="28"/>
        <end position="395"/>
    </location>
</feature>
<dbReference type="InterPro" id="IPR019969">
    <property type="entry name" value="RNAP_Rpo2"/>
</dbReference>
<dbReference type="Gene3D" id="3.90.1800.10">
    <property type="entry name" value="RNA polymerase alpha subunit dimerisation domain"/>
    <property type="match status" value="1"/>
</dbReference>
<evidence type="ECO:0000259" key="17">
    <source>
        <dbReference type="Pfam" id="PF04561"/>
    </source>
</evidence>
<dbReference type="GO" id="GO:0003677">
    <property type="term" value="F:DNA binding"/>
    <property type="evidence" value="ECO:0007669"/>
    <property type="project" value="UniProtKB-KW"/>
</dbReference>
<evidence type="ECO:0000259" key="19">
    <source>
        <dbReference type="Pfam" id="PF04565"/>
    </source>
</evidence>
<keyword evidence="5" id="KW-0963">Cytoplasm</keyword>
<name>A0A977KA38_9CREN</name>
<keyword evidence="23" id="KW-1185">Reference proteome</keyword>
<feature type="domain" description="RNA polymerase Rpb2" evidence="17">
    <location>
        <begin position="176"/>
        <end position="350"/>
    </location>
</feature>
<evidence type="ECO:0000256" key="14">
    <source>
        <dbReference type="RuleBase" id="RU363031"/>
    </source>
</evidence>
<comment type="function">
    <text evidence="14">DNA-dependent RNA polymerase catalyzes the transcription of DNA into RNA using the four ribonucleoside triphosphates as substrates.</text>
</comment>
<dbReference type="Proteomes" id="UP001063698">
    <property type="component" value="Chromosome"/>
</dbReference>
<dbReference type="GO" id="GO:0008270">
    <property type="term" value="F:zinc ion binding"/>
    <property type="evidence" value="ECO:0007669"/>
    <property type="project" value="InterPro"/>
</dbReference>
<evidence type="ECO:0000259" key="21">
    <source>
        <dbReference type="Pfam" id="PF04567"/>
    </source>
</evidence>
<dbReference type="Gene3D" id="2.40.50.150">
    <property type="match status" value="1"/>
</dbReference>
<comment type="subcellular location">
    <subcellularLocation>
        <location evidence="2">Cytoplasm</location>
    </subcellularLocation>
</comment>
<dbReference type="Pfam" id="PF04566">
    <property type="entry name" value="RNA_pol_Rpb2_4"/>
    <property type="match status" value="1"/>
</dbReference>
<dbReference type="GO" id="GO:0005737">
    <property type="term" value="C:cytoplasm"/>
    <property type="evidence" value="ECO:0007669"/>
    <property type="project" value="UniProtKB-SubCell"/>
</dbReference>
<keyword evidence="7 14" id="KW-0548">Nucleotidyltransferase</keyword>
<accession>A0A977KA38</accession>
<dbReference type="GO" id="GO:0032549">
    <property type="term" value="F:ribonucleoside binding"/>
    <property type="evidence" value="ECO:0007669"/>
    <property type="project" value="InterPro"/>
</dbReference>
<dbReference type="InterPro" id="IPR014724">
    <property type="entry name" value="RNA_pol_RPB2_OB-fold"/>
</dbReference>
<evidence type="ECO:0000256" key="9">
    <source>
        <dbReference type="ARBA" id="ARBA00022833"/>
    </source>
</evidence>
<feature type="domain" description="DNA-directed RNA polymerase subunit 2 hybrid-binding" evidence="15">
    <location>
        <begin position="661"/>
        <end position="1034"/>
    </location>
</feature>
<evidence type="ECO:0000256" key="4">
    <source>
        <dbReference type="ARBA" id="ARBA00022478"/>
    </source>
</evidence>
<reference evidence="22" key="1">
    <citation type="submission" date="2013-11" db="EMBL/GenBank/DDBJ databases">
        <title>Comparative genomics of Ignicoccus.</title>
        <authorList>
            <person name="Podar M."/>
        </authorList>
    </citation>
    <scope>NUCLEOTIDE SEQUENCE</scope>
    <source>
        <strain evidence="22">DSM 13166</strain>
    </source>
</reference>
<dbReference type="InterPro" id="IPR007121">
    <property type="entry name" value="RNA_pol_bsu_CS"/>
</dbReference>
<dbReference type="InterPro" id="IPR037034">
    <property type="entry name" value="RNA_pol_Rpb2_2_sf"/>
</dbReference>
<dbReference type="KEGG" id="ipc:IPA_00165"/>
<dbReference type="Pfam" id="PF04565">
    <property type="entry name" value="RNA_pol_Rpb2_3"/>
    <property type="match status" value="1"/>
</dbReference>
<dbReference type="NCBIfam" id="NF006335">
    <property type="entry name" value="PRK08565.1"/>
    <property type="match status" value="1"/>
</dbReference>
<dbReference type="Pfam" id="PF00562">
    <property type="entry name" value="RNA_pol_Rpb2_6"/>
    <property type="match status" value="1"/>
</dbReference>
<evidence type="ECO:0000259" key="15">
    <source>
        <dbReference type="Pfam" id="PF00562"/>
    </source>
</evidence>
<dbReference type="InterPro" id="IPR007646">
    <property type="entry name" value="RNA_pol_Rpb2_4"/>
</dbReference>
<evidence type="ECO:0000259" key="20">
    <source>
        <dbReference type="Pfam" id="PF04566"/>
    </source>
</evidence>
<dbReference type="GO" id="GO:0003899">
    <property type="term" value="F:DNA-directed RNA polymerase activity"/>
    <property type="evidence" value="ECO:0007669"/>
    <property type="project" value="UniProtKB-EC"/>
</dbReference>
<keyword evidence="4 14" id="KW-0240">DNA-directed RNA polymerase</keyword>
<dbReference type="SUPFAM" id="SSF64484">
    <property type="entry name" value="beta and beta-prime subunits of DNA dependent RNA-polymerase"/>
    <property type="match status" value="1"/>
</dbReference>
<dbReference type="InterPro" id="IPR037033">
    <property type="entry name" value="DNA-dir_RNAP_su2_hyb_sf"/>
</dbReference>
<dbReference type="InterPro" id="IPR007644">
    <property type="entry name" value="RNA_pol_bsu_protrusion"/>
</dbReference>
<dbReference type="GO" id="GO:0000428">
    <property type="term" value="C:DNA-directed RNA polymerase complex"/>
    <property type="evidence" value="ECO:0007669"/>
    <property type="project" value="UniProtKB-KW"/>
</dbReference>
<dbReference type="EC" id="2.7.7.6" evidence="14"/>
<dbReference type="Pfam" id="PF04567">
    <property type="entry name" value="RNA_pol_Rpb2_5"/>
    <property type="match status" value="1"/>
</dbReference>
<dbReference type="EMBL" id="CP006868">
    <property type="protein sequence ID" value="UXD21101.1"/>
    <property type="molecule type" value="Genomic_DNA"/>
</dbReference>
<evidence type="ECO:0000256" key="5">
    <source>
        <dbReference type="ARBA" id="ARBA00022490"/>
    </source>
</evidence>
<protein>
    <recommendedName>
        <fullName evidence="14">DNA-directed RNA polymerase subunit beta</fullName>
        <ecNumber evidence="14">2.7.7.6</ecNumber>
    </recommendedName>
</protein>
<keyword evidence="9" id="KW-0862">Zinc</keyword>
<evidence type="ECO:0000256" key="11">
    <source>
        <dbReference type="ARBA" id="ARBA00023163"/>
    </source>
</evidence>
<dbReference type="InterPro" id="IPR007642">
    <property type="entry name" value="RNA_pol_Rpb2_2"/>
</dbReference>
<dbReference type="NCBIfam" id="NF007175">
    <property type="entry name" value="PRK09606.1"/>
    <property type="match status" value="1"/>
</dbReference>
<evidence type="ECO:0000313" key="23">
    <source>
        <dbReference type="Proteomes" id="UP001063698"/>
    </source>
</evidence>
<comment type="catalytic activity">
    <reaction evidence="12 14">
        <text>RNA(n) + a ribonucleoside 5'-triphosphate = RNA(n+1) + diphosphate</text>
        <dbReference type="Rhea" id="RHEA:21248"/>
        <dbReference type="Rhea" id="RHEA-COMP:14527"/>
        <dbReference type="Rhea" id="RHEA-COMP:17342"/>
        <dbReference type="ChEBI" id="CHEBI:33019"/>
        <dbReference type="ChEBI" id="CHEBI:61557"/>
        <dbReference type="ChEBI" id="CHEBI:140395"/>
        <dbReference type="EC" id="2.7.7.6"/>
    </reaction>
</comment>
<dbReference type="Pfam" id="PF04563">
    <property type="entry name" value="RNA_pol_Rpb2_1"/>
    <property type="match status" value="1"/>
</dbReference>
<gene>
    <name evidence="22" type="ORF">IPA_00165</name>
</gene>
<dbReference type="InterPro" id="IPR015712">
    <property type="entry name" value="DNA-dir_RNA_pol_su2"/>
</dbReference>
<evidence type="ECO:0000256" key="6">
    <source>
        <dbReference type="ARBA" id="ARBA00022679"/>
    </source>
</evidence>
<evidence type="ECO:0000256" key="2">
    <source>
        <dbReference type="ARBA" id="ARBA00004496"/>
    </source>
</evidence>
<keyword evidence="8" id="KW-0479">Metal-binding</keyword>
<evidence type="ECO:0000256" key="3">
    <source>
        <dbReference type="ARBA" id="ARBA00006835"/>
    </source>
</evidence>
<evidence type="ECO:0000256" key="7">
    <source>
        <dbReference type="ARBA" id="ARBA00022695"/>
    </source>
</evidence>
<comment type="similarity">
    <text evidence="3 13">Belongs to the RNA polymerase beta chain family.</text>
</comment>
<evidence type="ECO:0000256" key="12">
    <source>
        <dbReference type="ARBA" id="ARBA00048552"/>
    </source>
</evidence>
<evidence type="ECO:0000259" key="18">
    <source>
        <dbReference type="Pfam" id="PF04563"/>
    </source>
</evidence>
<keyword evidence="6 14" id="KW-0808">Transferase</keyword>
<dbReference type="GO" id="GO:0006351">
    <property type="term" value="P:DNA-templated transcription"/>
    <property type="evidence" value="ECO:0007669"/>
    <property type="project" value="InterPro"/>
</dbReference>
<dbReference type="CDD" id="cd00653">
    <property type="entry name" value="RNA_pol_B_RPB2"/>
    <property type="match status" value="1"/>
</dbReference>
<feature type="domain" description="RNA polymerase Rpb2" evidence="19">
    <location>
        <begin position="419"/>
        <end position="483"/>
    </location>
</feature>
<proteinExistence type="inferred from homology"/>